<gene>
    <name evidence="2" type="primary">LOC141418514</name>
</gene>
<organism evidence="1 2">
    <name type="scientific">Castor canadensis</name>
    <name type="common">American beaver</name>
    <dbReference type="NCBI Taxonomy" id="51338"/>
    <lineage>
        <taxon>Eukaryota</taxon>
        <taxon>Metazoa</taxon>
        <taxon>Chordata</taxon>
        <taxon>Craniata</taxon>
        <taxon>Vertebrata</taxon>
        <taxon>Euteleostomi</taxon>
        <taxon>Mammalia</taxon>
        <taxon>Eutheria</taxon>
        <taxon>Euarchontoglires</taxon>
        <taxon>Glires</taxon>
        <taxon>Rodentia</taxon>
        <taxon>Castorimorpha</taxon>
        <taxon>Castoridae</taxon>
        <taxon>Castor</taxon>
    </lineage>
</organism>
<name>A0AC58LE13_CASCN</name>
<keyword evidence="1" id="KW-1185">Reference proteome</keyword>
<proteinExistence type="predicted"/>
<accession>A0AC58LE13</accession>
<dbReference type="Proteomes" id="UP001732720">
    <property type="component" value="Chromosome 17"/>
</dbReference>
<evidence type="ECO:0000313" key="2">
    <source>
        <dbReference type="RefSeq" id="XP_073915400.1"/>
    </source>
</evidence>
<dbReference type="RefSeq" id="XP_073915400.1">
    <property type="nucleotide sequence ID" value="XM_074059299.1"/>
</dbReference>
<evidence type="ECO:0000313" key="1">
    <source>
        <dbReference type="Proteomes" id="UP001732720"/>
    </source>
</evidence>
<reference evidence="2" key="1">
    <citation type="submission" date="2025-08" db="UniProtKB">
        <authorList>
            <consortium name="RefSeq"/>
        </authorList>
    </citation>
    <scope>IDENTIFICATION</scope>
</reference>
<protein>
    <submittedName>
        <fullName evidence="2">Uncharacterized protein</fullName>
    </submittedName>
</protein>
<sequence>MPRIKEGKRKAKGAPLATPVLQKFLKTYEKHCALSQTAMCPAIRKDLRNSIDREQPLRKFVFVKPDDSLPSVLPVSLEPLLTTIRDECYMLGKEVCVWGLPLSNQEVARLAVLLESEGHAPCPFTTLKLVDCKMDLWSLGRLGQALRFSSLHFLVLDFCKFGNEIESIFSGLESNQRLRGLSLRYCGLGPQSGSRLGSVISQSAICKLHLDGNYLQCWGALALLRPLAEYAEMQGTDQPATASPDAGSPSQLLQRSQRGSSALSQTVKSPKAIRVKTTSGKKKGKKGVRKKVQGSAEAGPWLEKLYLADNGIDGRGEEGEHLLEFAQILTRLIKCSAHLREVDLGNNFLGELAAVDILEALRARKTGKLPALKITVTPQISSDTFRSIWKNNKKSNPARRKKKEMDDNCINGQVERKHCLRKSSANPASLFIPLPGPNSSSQQICCGLNHDLTFTKPVLTLEVMTGAHSFSTV</sequence>